<comment type="caution">
    <text evidence="1">The sequence shown here is derived from an EMBL/GenBank/DDBJ whole genome shotgun (WGS) entry which is preliminary data.</text>
</comment>
<dbReference type="AlphaFoldDB" id="A0A011TG76"/>
<dbReference type="PATRIC" id="fig|69279.3.peg.309"/>
<accession>A0A011TG76</accession>
<dbReference type="RefSeq" id="WP_035022439.1">
    <property type="nucleotide sequence ID" value="NZ_KK073877.1"/>
</dbReference>
<dbReference type="eggNOG" id="ENOG5031UX4">
    <property type="taxonomic scope" value="Bacteria"/>
</dbReference>
<sequence length="237" mass="26629">MKHIDEFVDDRQKAWCIHCGNGLAGLVTNRDHVPSKCLLDKPYPAALPVTEVCRDCNNGFSRDEEYLVAFLGAVLAGSTDPVLQTIPRSANILRRNHKLRERIARAQTTFTTRGGETRMLWKPEQERVDNVLLKNARGHALFEYGEPMLEPPDRIWSAGLETLGPAERATFENATDGALWPEVGSQMLTRVVTGHDLQDGWVIVQDGVYRYAVLQDGLMTVRIVIREYLAAEVTWDG</sequence>
<evidence type="ECO:0008006" key="3">
    <source>
        <dbReference type="Google" id="ProtNLM"/>
    </source>
</evidence>
<organism evidence="1 2">
    <name type="scientific">Aquamicrobium defluvii</name>
    <dbReference type="NCBI Taxonomy" id="69279"/>
    <lineage>
        <taxon>Bacteria</taxon>
        <taxon>Pseudomonadati</taxon>
        <taxon>Pseudomonadota</taxon>
        <taxon>Alphaproteobacteria</taxon>
        <taxon>Hyphomicrobiales</taxon>
        <taxon>Phyllobacteriaceae</taxon>
        <taxon>Aquamicrobium</taxon>
    </lineage>
</organism>
<dbReference type="STRING" id="69279.BG36_01520"/>
<evidence type="ECO:0000313" key="1">
    <source>
        <dbReference type="EMBL" id="EXL10644.1"/>
    </source>
</evidence>
<name>A0A011TG76_9HYPH</name>
<dbReference type="HOGENOM" id="CLU_104988_0_0_5"/>
<evidence type="ECO:0000313" key="2">
    <source>
        <dbReference type="Proteomes" id="UP000019849"/>
    </source>
</evidence>
<proteinExistence type="predicted"/>
<gene>
    <name evidence="1" type="ORF">BG36_01520</name>
</gene>
<reference evidence="1 2" key="1">
    <citation type="submission" date="2014-02" db="EMBL/GenBank/DDBJ databases">
        <title>Aquamicrobium defluvii Genome sequencing.</title>
        <authorList>
            <person name="Wang X."/>
        </authorList>
    </citation>
    <scope>NUCLEOTIDE SEQUENCE [LARGE SCALE GENOMIC DNA]</scope>
    <source>
        <strain evidence="1 2">W13Z1</strain>
    </source>
</reference>
<protein>
    <recommendedName>
        <fullName evidence="3">HNH endonuclease</fullName>
    </recommendedName>
</protein>
<dbReference type="Proteomes" id="UP000019849">
    <property type="component" value="Unassembled WGS sequence"/>
</dbReference>
<dbReference type="EMBL" id="JENY01000001">
    <property type="protein sequence ID" value="EXL10644.1"/>
    <property type="molecule type" value="Genomic_DNA"/>
</dbReference>